<proteinExistence type="predicted"/>
<organism evidence="1 2">
    <name type="scientific">Spirochaeta isovalerica</name>
    <dbReference type="NCBI Taxonomy" id="150"/>
    <lineage>
        <taxon>Bacteria</taxon>
        <taxon>Pseudomonadati</taxon>
        <taxon>Spirochaetota</taxon>
        <taxon>Spirochaetia</taxon>
        <taxon>Spirochaetales</taxon>
        <taxon>Spirochaetaceae</taxon>
        <taxon>Spirochaeta</taxon>
    </lineage>
</organism>
<evidence type="ECO:0000313" key="1">
    <source>
        <dbReference type="EMBL" id="MBB6479491.1"/>
    </source>
</evidence>
<dbReference type="AlphaFoldDB" id="A0A841R7Z2"/>
<dbReference type="EMBL" id="JACHGJ010000002">
    <property type="protein sequence ID" value="MBB6479491.1"/>
    <property type="molecule type" value="Genomic_DNA"/>
</dbReference>
<keyword evidence="2" id="KW-1185">Reference proteome</keyword>
<evidence type="ECO:0000313" key="2">
    <source>
        <dbReference type="Proteomes" id="UP000587760"/>
    </source>
</evidence>
<protein>
    <submittedName>
        <fullName evidence="1">Uncharacterized protein</fullName>
    </submittedName>
</protein>
<dbReference type="Proteomes" id="UP000587760">
    <property type="component" value="Unassembled WGS sequence"/>
</dbReference>
<accession>A0A841R7Z2</accession>
<gene>
    <name evidence="1" type="ORF">HNR50_001149</name>
</gene>
<dbReference type="RefSeq" id="WP_184744771.1">
    <property type="nucleotide sequence ID" value="NZ_JACHGJ010000002.1"/>
</dbReference>
<reference evidence="1 2" key="1">
    <citation type="submission" date="2020-08" db="EMBL/GenBank/DDBJ databases">
        <title>Genomic Encyclopedia of Type Strains, Phase IV (KMG-IV): sequencing the most valuable type-strain genomes for metagenomic binning, comparative biology and taxonomic classification.</title>
        <authorList>
            <person name="Goeker M."/>
        </authorList>
    </citation>
    <scope>NUCLEOTIDE SEQUENCE [LARGE SCALE GENOMIC DNA]</scope>
    <source>
        <strain evidence="1 2">DSM 2461</strain>
    </source>
</reference>
<sequence length="262" mass="30232">MKLYESVQGILDSVKLKTGKEAVLVPVQGMATMAEVKIAREHNDTHRIFYNSDSPDEVNHLIGCKCLQIIRTFEVPEDKRLMGVSYQDNYNNARMQIEAEANVKPELREVLNNNELVSSWILGLINQLISQPADLVVEKMIYDTCPDLRVLQKNVLEKQFVDYTMTLNPQVRDLSPTVVFDASAIMNYVYLKILDDEIGTDFTARTEHVYKKKRSDALYDFTKANSGGTVEQDRVIIDHWAEKLKIRTWYEWTDFEDVPADY</sequence>
<comment type="caution">
    <text evidence="1">The sequence shown here is derived from an EMBL/GenBank/DDBJ whole genome shotgun (WGS) entry which is preliminary data.</text>
</comment>
<name>A0A841R7Z2_9SPIO</name>